<sequence>MTALNQYVRLESGGLWRPEPDAQRRDVVVSFGDATLVISDQAGRPLAHWSLPAVIRQNPSEQPAIYSPDEEGSEALEIADETMIDAIEQVRKSLDKDRPHPGKLRHRITAGAVAVAILLAIFWLPGALTRQTLAVVPLPKRMEIGAAILGHMQKQTGPTCREARGALAADRLAQRLFGAETKTRIVVVPRLAQGAVALPGRVIVLDQNILKGADDPAVAAGYVLAAHADRNRTDPLETVLRTAGLGVTFRLLTSGEIPSTVLMATAYAHVMAPWPEQDATLLRPAFATANVPMAPYAALVGIAPGDTAPSDFPLILSDTDWISLQNICSE</sequence>
<evidence type="ECO:0000313" key="3">
    <source>
        <dbReference type="Proteomes" id="UP000244523"/>
    </source>
</evidence>
<dbReference type="Proteomes" id="UP000244523">
    <property type="component" value="Unassembled WGS sequence"/>
</dbReference>
<reference evidence="2 3" key="1">
    <citation type="submission" date="2018-04" db="EMBL/GenBank/DDBJ databases">
        <title>Genomic Encyclopedia of Archaeal and Bacterial Type Strains, Phase II (KMG-II): from individual species to whole genera.</title>
        <authorList>
            <person name="Goeker M."/>
        </authorList>
    </citation>
    <scope>NUCLEOTIDE SEQUENCE [LARGE SCALE GENOMIC DNA]</scope>
    <source>
        <strain evidence="2 3">DSM 29955</strain>
    </source>
</reference>
<comment type="caution">
    <text evidence="2">The sequence shown here is derived from an EMBL/GenBank/DDBJ whole genome shotgun (WGS) entry which is preliminary data.</text>
</comment>
<dbReference type="AlphaFoldDB" id="A0A2T6KQ75"/>
<dbReference type="RefSeq" id="WP_108385090.1">
    <property type="nucleotide sequence ID" value="NZ_QBUD01000001.1"/>
</dbReference>
<keyword evidence="1" id="KW-0812">Transmembrane</keyword>
<keyword evidence="1" id="KW-0472">Membrane</keyword>
<proteinExistence type="predicted"/>
<accession>A0A2T6KQ75</accession>
<feature type="transmembrane region" description="Helical" evidence="1">
    <location>
        <begin position="108"/>
        <end position="128"/>
    </location>
</feature>
<protein>
    <recommendedName>
        <fullName evidence="4">Peptidase M48-like protein</fullName>
    </recommendedName>
</protein>
<name>A0A2T6KQ75_9RHOB</name>
<dbReference type="EMBL" id="QBUD01000001">
    <property type="protein sequence ID" value="PUB18710.1"/>
    <property type="molecule type" value="Genomic_DNA"/>
</dbReference>
<keyword evidence="3" id="KW-1185">Reference proteome</keyword>
<gene>
    <name evidence="2" type="ORF">C8N45_101295</name>
</gene>
<keyword evidence="1" id="KW-1133">Transmembrane helix</keyword>
<evidence type="ECO:0000313" key="2">
    <source>
        <dbReference type="EMBL" id="PUB18710.1"/>
    </source>
</evidence>
<dbReference type="OrthoDB" id="7822309at2"/>
<organism evidence="2 3">
    <name type="scientific">Yoonia sediminilitoris</name>
    <dbReference type="NCBI Taxonomy" id="1286148"/>
    <lineage>
        <taxon>Bacteria</taxon>
        <taxon>Pseudomonadati</taxon>
        <taxon>Pseudomonadota</taxon>
        <taxon>Alphaproteobacteria</taxon>
        <taxon>Rhodobacterales</taxon>
        <taxon>Paracoccaceae</taxon>
        <taxon>Yoonia</taxon>
    </lineage>
</organism>
<evidence type="ECO:0000256" key="1">
    <source>
        <dbReference type="SAM" id="Phobius"/>
    </source>
</evidence>
<evidence type="ECO:0008006" key="4">
    <source>
        <dbReference type="Google" id="ProtNLM"/>
    </source>
</evidence>